<comment type="caution">
    <text evidence="1">The sequence shown here is derived from an EMBL/GenBank/DDBJ whole genome shotgun (WGS) entry which is preliminary data.</text>
</comment>
<dbReference type="Gramene" id="PRQ55506">
    <property type="protein sequence ID" value="PRQ55506"/>
    <property type="gene ID" value="RchiOBHm_Chr1g0325331"/>
</dbReference>
<dbReference type="EMBL" id="PDCK01000039">
    <property type="protein sequence ID" value="PRQ55506.1"/>
    <property type="molecule type" value="Genomic_DNA"/>
</dbReference>
<evidence type="ECO:0000313" key="2">
    <source>
        <dbReference type="Proteomes" id="UP000238479"/>
    </source>
</evidence>
<sequence>MVFENGVRQVSEWRATVVSRSGIEEGFANGRLHGRDGLCVHGNNMDGLHGNGPIMQDKHAK</sequence>
<protein>
    <submittedName>
        <fullName evidence="1">Uncharacterized protein</fullName>
    </submittedName>
</protein>
<reference evidence="1 2" key="1">
    <citation type="journal article" date="2018" name="Nat. Genet.">
        <title>The Rosa genome provides new insights in the design of modern roses.</title>
        <authorList>
            <person name="Bendahmane M."/>
        </authorList>
    </citation>
    <scope>NUCLEOTIDE SEQUENCE [LARGE SCALE GENOMIC DNA]</scope>
    <source>
        <strain evidence="2">cv. Old Blush</strain>
    </source>
</reference>
<evidence type="ECO:0000313" key="1">
    <source>
        <dbReference type="EMBL" id="PRQ55506.1"/>
    </source>
</evidence>
<dbReference type="AlphaFoldDB" id="A0A2P6SA20"/>
<proteinExistence type="predicted"/>
<dbReference type="Proteomes" id="UP000238479">
    <property type="component" value="Chromosome 1"/>
</dbReference>
<gene>
    <name evidence="1" type="ORF">RchiOBHm_Chr1g0325331</name>
</gene>
<accession>A0A2P6SA20</accession>
<name>A0A2P6SA20_ROSCH</name>
<organism evidence="1 2">
    <name type="scientific">Rosa chinensis</name>
    <name type="common">China rose</name>
    <dbReference type="NCBI Taxonomy" id="74649"/>
    <lineage>
        <taxon>Eukaryota</taxon>
        <taxon>Viridiplantae</taxon>
        <taxon>Streptophyta</taxon>
        <taxon>Embryophyta</taxon>
        <taxon>Tracheophyta</taxon>
        <taxon>Spermatophyta</taxon>
        <taxon>Magnoliopsida</taxon>
        <taxon>eudicotyledons</taxon>
        <taxon>Gunneridae</taxon>
        <taxon>Pentapetalae</taxon>
        <taxon>rosids</taxon>
        <taxon>fabids</taxon>
        <taxon>Rosales</taxon>
        <taxon>Rosaceae</taxon>
        <taxon>Rosoideae</taxon>
        <taxon>Rosoideae incertae sedis</taxon>
        <taxon>Rosa</taxon>
    </lineage>
</organism>
<keyword evidence="2" id="KW-1185">Reference proteome</keyword>